<evidence type="ECO:0000313" key="1">
    <source>
        <dbReference type="EMBL" id="KAJ9133022.1"/>
    </source>
</evidence>
<evidence type="ECO:0000313" key="2">
    <source>
        <dbReference type="Proteomes" id="UP001174691"/>
    </source>
</evidence>
<proteinExistence type="predicted"/>
<dbReference type="EMBL" id="JANBVN010000210">
    <property type="protein sequence ID" value="KAJ9133022.1"/>
    <property type="molecule type" value="Genomic_DNA"/>
</dbReference>
<keyword evidence="2" id="KW-1185">Reference proteome</keyword>
<sequence>MKAQCQFFKRGLGHRAFEIFVNEGKSLRFYTRCPKDPGSNKRFTDKVPLCAAPDEIQASLPLWIPFFVKVNTGWSYTSICEALGTRLLSEEEDFQKFKREYLKLAACHIQEITPARLDQSREGVLPKRISTTGEDAAVETHFISYLAHGRKPAFMDRVHDKLQLAGSQKDTVPTHKRQQARSRRINDIIPWSAGETTEGART</sequence>
<name>A0AA38RB95_9PEZI</name>
<dbReference type="AlphaFoldDB" id="A0AA38RB95"/>
<dbReference type="Proteomes" id="UP001174691">
    <property type="component" value="Unassembled WGS sequence"/>
</dbReference>
<protein>
    <submittedName>
        <fullName evidence="1">Uncharacterized protein</fullName>
    </submittedName>
</protein>
<reference evidence="1" key="1">
    <citation type="submission" date="2022-07" db="EMBL/GenBank/DDBJ databases">
        <title>Fungi with potential for degradation of polypropylene.</title>
        <authorList>
            <person name="Gostincar C."/>
        </authorList>
    </citation>
    <scope>NUCLEOTIDE SEQUENCE</scope>
    <source>
        <strain evidence="1">EXF-13287</strain>
    </source>
</reference>
<organism evidence="1 2">
    <name type="scientific">Coniochaeta hoffmannii</name>
    <dbReference type="NCBI Taxonomy" id="91930"/>
    <lineage>
        <taxon>Eukaryota</taxon>
        <taxon>Fungi</taxon>
        <taxon>Dikarya</taxon>
        <taxon>Ascomycota</taxon>
        <taxon>Pezizomycotina</taxon>
        <taxon>Sordariomycetes</taxon>
        <taxon>Sordariomycetidae</taxon>
        <taxon>Coniochaetales</taxon>
        <taxon>Coniochaetaceae</taxon>
        <taxon>Coniochaeta</taxon>
    </lineage>
</organism>
<gene>
    <name evidence="1" type="ORF">NKR19_g9196</name>
</gene>
<comment type="caution">
    <text evidence="1">The sequence shown here is derived from an EMBL/GenBank/DDBJ whole genome shotgun (WGS) entry which is preliminary data.</text>
</comment>
<accession>A0AA38RB95</accession>